<keyword evidence="5 8" id="KW-0560">Oxidoreductase</keyword>
<organism evidence="17 19">
    <name type="scientific">Porphyromonas cangingivalis</name>
    <dbReference type="NCBI Taxonomy" id="36874"/>
    <lineage>
        <taxon>Bacteria</taxon>
        <taxon>Pseudomonadati</taxon>
        <taxon>Bacteroidota</taxon>
        <taxon>Bacteroidia</taxon>
        <taxon>Bacteroidales</taxon>
        <taxon>Porphyromonadaceae</taxon>
        <taxon>Porphyromonas</taxon>
    </lineage>
</organism>
<dbReference type="Gene3D" id="3.30.460.30">
    <property type="entry name" value="Glutamyl-tRNA reductase, N-terminal domain"/>
    <property type="match status" value="1"/>
</dbReference>
<dbReference type="GO" id="GO:0008883">
    <property type="term" value="F:glutamyl-tRNA reductase activity"/>
    <property type="evidence" value="ECO:0007669"/>
    <property type="project" value="UniProtKB-UniRule"/>
</dbReference>
<evidence type="ECO:0000313" key="20">
    <source>
        <dbReference type="Proteomes" id="UP000189956"/>
    </source>
</evidence>
<name>A0A099WYJ1_PORCN</name>
<comment type="similarity">
    <text evidence="2 8 13">Belongs to the glutamyl-tRNA reductase family.</text>
</comment>
<dbReference type="RefSeq" id="WP_025838425.1">
    <property type="nucleotide sequence ID" value="NZ_FUWL01000012.1"/>
</dbReference>
<evidence type="ECO:0000256" key="2">
    <source>
        <dbReference type="ARBA" id="ARBA00005916"/>
    </source>
</evidence>
<feature type="binding site" evidence="8 10">
    <location>
        <begin position="48"/>
        <end position="51"/>
    </location>
    <ligand>
        <name>substrate</name>
    </ligand>
</feature>
<dbReference type="Pfam" id="PF05201">
    <property type="entry name" value="GlutR_N"/>
    <property type="match status" value="1"/>
</dbReference>
<dbReference type="InterPro" id="IPR036291">
    <property type="entry name" value="NAD(P)-bd_dom_sf"/>
</dbReference>
<dbReference type="EMBL" id="JQJD01000051">
    <property type="protein sequence ID" value="KGN79284.1"/>
    <property type="molecule type" value="Genomic_DNA"/>
</dbReference>
<evidence type="ECO:0000256" key="3">
    <source>
        <dbReference type="ARBA" id="ARBA00012970"/>
    </source>
</evidence>
<dbReference type="InterPro" id="IPR015895">
    <property type="entry name" value="4pyrrol_synth_GluRdtase_N"/>
</dbReference>
<dbReference type="PIRSF" id="PIRSF000445">
    <property type="entry name" value="4pyrrol_synth_GluRdtase"/>
    <property type="match status" value="1"/>
</dbReference>
<evidence type="ECO:0000259" key="14">
    <source>
        <dbReference type="Pfam" id="PF00745"/>
    </source>
</evidence>
<dbReference type="InterPro" id="IPR036343">
    <property type="entry name" value="GluRdtase_N_sf"/>
</dbReference>
<reference evidence="17 19" key="1">
    <citation type="submission" date="2014-08" db="EMBL/GenBank/DDBJ databases">
        <title>Porphyromonas cangingivalis strain:COT-109_OH1386 Genome sequencing.</title>
        <authorList>
            <person name="Wallis C."/>
            <person name="Deusch O."/>
            <person name="O'Flynn C."/>
            <person name="Davis I."/>
            <person name="Jospin G."/>
            <person name="Darling A.E."/>
            <person name="Coil D.A."/>
            <person name="Alexiev A."/>
            <person name="Horsfall A."/>
            <person name="Kirkwood N."/>
            <person name="Harris S."/>
            <person name="Eisen J.A."/>
        </authorList>
    </citation>
    <scope>NUCLEOTIDE SEQUENCE [LARGE SCALE GENOMIC DNA]</scope>
    <source>
        <strain evidence="19">COT-109 OH1386</strain>
        <strain evidence="17">COT-109_OH1386</strain>
    </source>
</reference>
<gene>
    <name evidence="8" type="primary">hemA</name>
    <name evidence="17" type="ORF">HQ35_08260</name>
    <name evidence="18" type="ORF">SAMN02745205_01511</name>
</gene>
<evidence type="ECO:0000313" key="19">
    <source>
        <dbReference type="Proteomes" id="UP000030125"/>
    </source>
</evidence>
<sequence length="409" mass="45569">MLSIVGVDHKTAPIDIREAFSFKPAEVVDFLRRAKSLKIINGGVLVSTCNRMEIYVDSDLDEKELEHHLIRFVIEYKRMPNTHRRYFYFLSEEAAVHHLFALVSGYRSLVQGETQIVGQVKEALFLARSGSVTTNIILRLFDKALEVAKVVRTTHPVKAVNASAGAAAVELMRRKYGDGLKMGRTLIIGAGQMAVTVIQSLKSLGVTDIAIYNRTADRAVKCAEGHQISQVYHGDTLSTALRGVRWLWVATSASTPIIDKSSFSEGMMPVDIFDMALPRNVAEDTAEIEGISLYCIDDLGSLYSGANAMIPEGVRELIDTAIIEFQQWREGLTIRDVYSLVRSDAEEILAQELANISMDMDSAVADEVRKHCAHLSHLYSTTMITRLRRLTEETKDPVYADVVKKLLTM</sequence>
<feature type="domain" description="Glutamyl-tRNA reductase N-terminal" evidence="16">
    <location>
        <begin position="5"/>
        <end position="153"/>
    </location>
</feature>
<evidence type="ECO:0000256" key="7">
    <source>
        <dbReference type="ARBA" id="ARBA00047464"/>
    </source>
</evidence>
<dbReference type="SUPFAM" id="SSF69742">
    <property type="entry name" value="Glutamyl tRNA-reductase catalytic, N-terminal domain"/>
    <property type="match status" value="1"/>
</dbReference>
<evidence type="ECO:0000313" key="18">
    <source>
        <dbReference type="EMBL" id="SJZ65598.1"/>
    </source>
</evidence>
<dbReference type="AlphaFoldDB" id="A0A099WYJ1"/>
<comment type="miscellaneous">
    <text evidence="8">During catalysis, the active site Cys acts as a nucleophile attacking the alpha-carbonyl group of tRNA-bound glutamate with the formation of a thioester intermediate between enzyme and glutamate, and the concomitant release of tRNA(Glu). The thioester intermediate is finally reduced by direct hydride transfer from NADPH, to form the product GSA.</text>
</comment>
<feature type="binding site" evidence="8 11">
    <location>
        <begin position="189"/>
        <end position="194"/>
    </location>
    <ligand>
        <name>NADP(+)</name>
        <dbReference type="ChEBI" id="CHEBI:58349"/>
    </ligand>
</feature>
<evidence type="ECO:0000259" key="16">
    <source>
        <dbReference type="Pfam" id="PF05201"/>
    </source>
</evidence>
<dbReference type="InterPro" id="IPR006151">
    <property type="entry name" value="Shikm_DH/Glu-tRNA_Rdtase"/>
</dbReference>
<feature type="active site" description="Nucleophile" evidence="8 9">
    <location>
        <position position="49"/>
    </location>
</feature>
<feature type="domain" description="Tetrapyrrole biosynthesis glutamyl-tRNA reductase dimerisation" evidence="14">
    <location>
        <begin position="314"/>
        <end position="407"/>
    </location>
</feature>
<dbReference type="STRING" id="36874.HQ34_01810"/>
<evidence type="ECO:0000256" key="9">
    <source>
        <dbReference type="PIRSR" id="PIRSR000445-1"/>
    </source>
</evidence>
<dbReference type="Gene3D" id="3.40.50.720">
    <property type="entry name" value="NAD(P)-binding Rossmann-like Domain"/>
    <property type="match status" value="1"/>
</dbReference>
<reference evidence="18 20" key="2">
    <citation type="submission" date="2017-02" db="EMBL/GenBank/DDBJ databases">
        <authorList>
            <person name="Peterson S.W."/>
        </authorList>
    </citation>
    <scope>NUCLEOTIDE SEQUENCE [LARGE SCALE GENOMIC DNA]</scope>
    <source>
        <strain evidence="18 20">ATCC 700135</strain>
    </source>
</reference>
<dbReference type="GO" id="GO:0050661">
    <property type="term" value="F:NADP binding"/>
    <property type="evidence" value="ECO:0007669"/>
    <property type="project" value="InterPro"/>
</dbReference>
<evidence type="ECO:0000256" key="4">
    <source>
        <dbReference type="ARBA" id="ARBA00022857"/>
    </source>
</evidence>
<dbReference type="EMBL" id="FUWL01000012">
    <property type="protein sequence ID" value="SJZ65598.1"/>
    <property type="molecule type" value="Genomic_DNA"/>
</dbReference>
<comment type="subunit">
    <text evidence="8">Homodimer.</text>
</comment>
<keyword evidence="4 8" id="KW-0521">NADP</keyword>
<evidence type="ECO:0000256" key="5">
    <source>
        <dbReference type="ARBA" id="ARBA00023002"/>
    </source>
</evidence>
<feature type="binding site" evidence="8 10">
    <location>
        <begin position="113"/>
        <end position="115"/>
    </location>
    <ligand>
        <name>substrate</name>
    </ligand>
</feature>
<dbReference type="Pfam" id="PF00745">
    <property type="entry name" value="GlutR_dimer"/>
    <property type="match status" value="1"/>
</dbReference>
<proteinExistence type="inferred from homology"/>
<dbReference type="SUPFAM" id="SSF51735">
    <property type="entry name" value="NAD(P)-binding Rossmann-fold domains"/>
    <property type="match status" value="1"/>
</dbReference>
<dbReference type="eggNOG" id="COG0373">
    <property type="taxonomic scope" value="Bacteria"/>
</dbReference>
<dbReference type="Pfam" id="PF01488">
    <property type="entry name" value="Shikimate_DH"/>
    <property type="match status" value="1"/>
</dbReference>
<keyword evidence="6 8" id="KW-0627">Porphyrin biosynthesis</keyword>
<dbReference type="NCBIfam" id="TIGR01035">
    <property type="entry name" value="hemA"/>
    <property type="match status" value="1"/>
</dbReference>
<keyword evidence="19" id="KW-1185">Reference proteome</keyword>
<evidence type="ECO:0000256" key="6">
    <source>
        <dbReference type="ARBA" id="ARBA00023244"/>
    </source>
</evidence>
<evidence type="ECO:0000256" key="13">
    <source>
        <dbReference type="RuleBase" id="RU000584"/>
    </source>
</evidence>
<feature type="site" description="Important for activity" evidence="8 12">
    <location>
        <position position="98"/>
    </location>
</feature>
<protein>
    <recommendedName>
        <fullName evidence="3 8">Glutamyl-tRNA reductase</fullName>
        <shortName evidence="8">GluTR</shortName>
        <ecNumber evidence="3 8">1.2.1.70</ecNumber>
    </recommendedName>
</protein>
<accession>A0A099WYJ1</accession>
<comment type="domain">
    <text evidence="8">Possesses an unusual extended V-shaped dimeric structure with each monomer consisting of three distinct domains arranged along a curved 'spinal' alpha-helix. The N-terminal catalytic domain specifically recognizes the glutamate moiety of the substrate. The second domain is the NADPH-binding domain, and the third C-terminal domain is responsible for dimerization.</text>
</comment>
<feature type="binding site" evidence="8 10">
    <location>
        <position position="108"/>
    </location>
    <ligand>
        <name>substrate</name>
    </ligand>
</feature>
<dbReference type="OrthoDB" id="9795543at2"/>
<evidence type="ECO:0000256" key="8">
    <source>
        <dbReference type="HAMAP-Rule" id="MF_00087"/>
    </source>
</evidence>
<dbReference type="UniPathway" id="UPA00251">
    <property type="reaction ID" value="UER00316"/>
</dbReference>
<evidence type="ECO:0000256" key="1">
    <source>
        <dbReference type="ARBA" id="ARBA00005059"/>
    </source>
</evidence>
<dbReference type="HAMAP" id="MF_00087">
    <property type="entry name" value="Glu_tRNA_reductase"/>
    <property type="match status" value="1"/>
</dbReference>
<comment type="catalytic activity">
    <reaction evidence="7 8 13">
        <text>(S)-4-amino-5-oxopentanoate + tRNA(Glu) + NADP(+) = L-glutamyl-tRNA(Glu) + NADPH + H(+)</text>
        <dbReference type="Rhea" id="RHEA:12344"/>
        <dbReference type="Rhea" id="RHEA-COMP:9663"/>
        <dbReference type="Rhea" id="RHEA-COMP:9680"/>
        <dbReference type="ChEBI" id="CHEBI:15378"/>
        <dbReference type="ChEBI" id="CHEBI:57501"/>
        <dbReference type="ChEBI" id="CHEBI:57783"/>
        <dbReference type="ChEBI" id="CHEBI:58349"/>
        <dbReference type="ChEBI" id="CHEBI:78442"/>
        <dbReference type="ChEBI" id="CHEBI:78520"/>
        <dbReference type="EC" id="1.2.1.70"/>
    </reaction>
</comment>
<dbReference type="InterPro" id="IPR000343">
    <property type="entry name" value="4pyrrol_synth_GluRdtase"/>
</dbReference>
<feature type="domain" description="Quinate/shikimate 5-dehydrogenase/glutamyl-tRNA reductase" evidence="15">
    <location>
        <begin position="174"/>
        <end position="300"/>
    </location>
</feature>
<dbReference type="Proteomes" id="UP000189956">
    <property type="component" value="Unassembled WGS sequence"/>
</dbReference>
<evidence type="ECO:0000256" key="10">
    <source>
        <dbReference type="PIRSR" id="PIRSR000445-2"/>
    </source>
</evidence>
<dbReference type="GO" id="GO:0019353">
    <property type="term" value="P:protoporphyrinogen IX biosynthetic process from glutamate"/>
    <property type="evidence" value="ECO:0007669"/>
    <property type="project" value="TreeGrafter"/>
</dbReference>
<dbReference type="InterPro" id="IPR015896">
    <property type="entry name" value="4pyrrol_synth_GluRdtase_dimer"/>
</dbReference>
<comment type="pathway">
    <text evidence="1 8 13">Porphyrin-containing compound metabolism; protoporphyrin-IX biosynthesis; 5-aminolevulinate from L-glutamyl-tRNA(Glu): step 1/2.</text>
</comment>
<dbReference type="PANTHER" id="PTHR43013">
    <property type="entry name" value="GLUTAMYL-TRNA REDUCTASE"/>
    <property type="match status" value="1"/>
</dbReference>
<dbReference type="EC" id="1.2.1.70" evidence="3 8"/>
<dbReference type="Proteomes" id="UP000030125">
    <property type="component" value="Unassembled WGS sequence"/>
</dbReference>
<evidence type="ECO:0000256" key="11">
    <source>
        <dbReference type="PIRSR" id="PIRSR000445-3"/>
    </source>
</evidence>
<evidence type="ECO:0000313" key="17">
    <source>
        <dbReference type="EMBL" id="KGN79284.1"/>
    </source>
</evidence>
<dbReference type="FunFam" id="3.30.460.30:FF:000001">
    <property type="entry name" value="Glutamyl-tRNA reductase"/>
    <property type="match status" value="1"/>
</dbReference>
<comment type="function">
    <text evidence="8">Catalyzes the NADPH-dependent reduction of glutamyl-tRNA(Glu) to glutamate 1-semialdehyde (GSA).</text>
</comment>
<evidence type="ECO:0000259" key="15">
    <source>
        <dbReference type="Pfam" id="PF01488"/>
    </source>
</evidence>
<dbReference type="PANTHER" id="PTHR43013:SF1">
    <property type="entry name" value="GLUTAMYL-TRNA REDUCTASE"/>
    <property type="match status" value="1"/>
</dbReference>
<feature type="binding site" evidence="8 10">
    <location>
        <position position="119"/>
    </location>
    <ligand>
        <name>substrate</name>
    </ligand>
</feature>
<evidence type="ECO:0000256" key="12">
    <source>
        <dbReference type="PIRSR" id="PIRSR000445-4"/>
    </source>
</evidence>